<gene>
    <name evidence="6" type="primary">ppsC</name>
    <name evidence="6" type="ORF">SNAT2548_LOCUS32852</name>
</gene>
<dbReference type="PANTHER" id="PTHR43775">
    <property type="entry name" value="FATTY ACID SYNTHASE"/>
    <property type="match status" value="1"/>
</dbReference>
<dbReference type="InterPro" id="IPR020841">
    <property type="entry name" value="PKS_Beta-ketoAc_synthase_dom"/>
</dbReference>
<evidence type="ECO:0000259" key="5">
    <source>
        <dbReference type="PROSITE" id="PS52004"/>
    </source>
</evidence>
<evidence type="ECO:0000256" key="2">
    <source>
        <dbReference type="ARBA" id="ARBA00022553"/>
    </source>
</evidence>
<dbReference type="PANTHER" id="PTHR43775:SF37">
    <property type="entry name" value="SI:DKEY-61P9.11"/>
    <property type="match status" value="1"/>
</dbReference>
<dbReference type="InterPro" id="IPR014031">
    <property type="entry name" value="Ketoacyl_synth_C"/>
</dbReference>
<evidence type="ECO:0000256" key="1">
    <source>
        <dbReference type="ARBA" id="ARBA00022450"/>
    </source>
</evidence>
<dbReference type="InterPro" id="IPR016039">
    <property type="entry name" value="Thiolase-like"/>
</dbReference>
<keyword evidence="2" id="KW-0597">Phosphoprotein</keyword>
<dbReference type="GO" id="GO:0006633">
    <property type="term" value="P:fatty acid biosynthetic process"/>
    <property type="evidence" value="ECO:0007669"/>
    <property type="project" value="TreeGrafter"/>
</dbReference>
<dbReference type="CDD" id="cd00833">
    <property type="entry name" value="PKS"/>
    <property type="match status" value="1"/>
</dbReference>
<dbReference type="PROSITE" id="PS52004">
    <property type="entry name" value="KS3_2"/>
    <property type="match status" value="1"/>
</dbReference>
<keyword evidence="1" id="KW-0596">Phosphopantetheine</keyword>
<reference evidence="6" key="1">
    <citation type="submission" date="2021-02" db="EMBL/GenBank/DDBJ databases">
        <authorList>
            <person name="Dougan E. K."/>
            <person name="Rhodes N."/>
            <person name="Thang M."/>
            <person name="Chan C."/>
        </authorList>
    </citation>
    <scope>NUCLEOTIDE SEQUENCE</scope>
</reference>
<dbReference type="EMBL" id="CAJNDS010002731">
    <property type="protein sequence ID" value="CAE7575961.1"/>
    <property type="molecule type" value="Genomic_DNA"/>
</dbReference>
<dbReference type="Pfam" id="PF00109">
    <property type="entry name" value="ketoacyl-synt"/>
    <property type="match status" value="1"/>
</dbReference>
<comment type="caution">
    <text evidence="6">The sequence shown here is derived from an EMBL/GenBank/DDBJ whole genome shotgun (WGS) entry which is preliminary data.</text>
</comment>
<dbReference type="GO" id="GO:0004312">
    <property type="term" value="F:fatty acid synthase activity"/>
    <property type="evidence" value="ECO:0007669"/>
    <property type="project" value="TreeGrafter"/>
</dbReference>
<keyword evidence="7" id="KW-1185">Reference proteome</keyword>
<dbReference type="Pfam" id="PF02801">
    <property type="entry name" value="Ketoacyl-synt_C"/>
    <property type="match status" value="1"/>
</dbReference>
<dbReference type="Proteomes" id="UP000604046">
    <property type="component" value="Unassembled WGS sequence"/>
</dbReference>
<dbReference type="InterPro" id="IPR030834">
    <property type="entry name" value="PKS_assoc_dom"/>
</dbReference>
<evidence type="ECO:0000313" key="7">
    <source>
        <dbReference type="Proteomes" id="UP000604046"/>
    </source>
</evidence>
<name>A0A812UG87_9DINO</name>
<dbReference type="AlphaFoldDB" id="A0A812UG87"/>
<dbReference type="InterPro" id="IPR050091">
    <property type="entry name" value="PKS_NRPS_Biosynth_Enz"/>
</dbReference>
<feature type="region of interest" description="Disordered" evidence="4">
    <location>
        <begin position="1"/>
        <end position="28"/>
    </location>
</feature>
<protein>
    <submittedName>
        <fullName evidence="6">PpsC protein</fullName>
    </submittedName>
</protein>
<sequence>MAYRERDVEDEDSVGPPHPEDGGYDVAWPAGADEHEEFSAAVAETVNDKGYCVISMPLADEAVPEIDESVKSMEWGVFPAETEEEYLGVEVSDCKVAWLQYVGYQASRGSGLRMYDIEEMGPNMQMDRLAPLELCDRALTNVAALMWPYTPEYEDDKAFAVFQRTSGLVRSSINPGDEGVRSRTFGQDEQSELDTHIAFVDGKRLAMIFLVDNDGGELELFPNPTGYDYNEVTLPLSKNKLIVFRCDALGLNYSYRPKGKHMALQSWVLDVPSAWKDKEEALRILDGPEEPEGRRNNVMGVCTRYPGLGFEVQAYWNMLVAGTDTEVKIPIQRWDTDIYYRAEHTIGFSMTCHGANLQQSEIEMFDNQFFGIEQREAIEMAPYMRVMLEVGYEALHNSGHRRSELKGWKCGVFCGDSGSDWDGIHYTAPKDMPLKFGGRERSAAANRLSHIFGLTGPTSTAETACSSSLVATGIAQMTMRAKLEDQQTPNITTELKHGLVIGSNLLLGPGGYISLSGPGMLTHQGRCFTFDNSADGFARGEGVGSIKLKVCEDTVDAAGRVAMLIGCSVNQDGRSASMTAPHGPSQQEVIRQSMREAGLSPNSITIAECHGTGTALGDPIEIGALRGVMRADRARPILKTSSKTNLGHLEAGAGMAGLIKCICMLNYSSGAPNIHLLVLNPHLDVAGYPVYFESELLDYGYNSGLTGVSSFGFGGTNARADVWGHATKGHRYCITGPLESLTQFQR</sequence>
<evidence type="ECO:0000313" key="6">
    <source>
        <dbReference type="EMBL" id="CAE7575961.1"/>
    </source>
</evidence>
<keyword evidence="3" id="KW-0808">Transferase</keyword>
<dbReference type="NCBIfam" id="TIGR04556">
    <property type="entry name" value="PKS_assoc"/>
    <property type="match status" value="1"/>
</dbReference>
<dbReference type="Gene3D" id="3.40.47.10">
    <property type="match status" value="1"/>
</dbReference>
<dbReference type="OrthoDB" id="329835at2759"/>
<comment type="similarity">
    <text evidence="3">Belongs to the thiolase-like superfamily. Beta-ketoacyl-ACP synthases family.</text>
</comment>
<evidence type="ECO:0000256" key="4">
    <source>
        <dbReference type="SAM" id="MobiDB-lite"/>
    </source>
</evidence>
<organism evidence="6 7">
    <name type="scientific">Symbiodinium natans</name>
    <dbReference type="NCBI Taxonomy" id="878477"/>
    <lineage>
        <taxon>Eukaryota</taxon>
        <taxon>Sar</taxon>
        <taxon>Alveolata</taxon>
        <taxon>Dinophyceae</taxon>
        <taxon>Suessiales</taxon>
        <taxon>Symbiodiniaceae</taxon>
        <taxon>Symbiodinium</taxon>
    </lineage>
</organism>
<dbReference type="SUPFAM" id="SSF53901">
    <property type="entry name" value="Thiolase-like"/>
    <property type="match status" value="1"/>
</dbReference>
<evidence type="ECO:0000256" key="3">
    <source>
        <dbReference type="RuleBase" id="RU003694"/>
    </source>
</evidence>
<dbReference type="InterPro" id="IPR014030">
    <property type="entry name" value="Ketoacyl_synth_N"/>
</dbReference>
<proteinExistence type="inferred from homology"/>
<feature type="domain" description="Ketosynthase family 3 (KS3)" evidence="5">
    <location>
        <begin position="293"/>
        <end position="724"/>
    </location>
</feature>
<accession>A0A812UG87</accession>
<dbReference type="SMART" id="SM00825">
    <property type="entry name" value="PKS_KS"/>
    <property type="match status" value="1"/>
</dbReference>